<dbReference type="PANTHER" id="PTHR42988">
    <property type="entry name" value="PHOSPHOHYDROLASE"/>
    <property type="match status" value="1"/>
</dbReference>
<comment type="similarity">
    <text evidence="4">Belongs to the cyclic nucleotide phosphodiesterase class-III family.</text>
</comment>
<dbReference type="InterPro" id="IPR029052">
    <property type="entry name" value="Metallo-depent_PP-like"/>
</dbReference>
<dbReference type="RefSeq" id="WP_339969919.1">
    <property type="nucleotide sequence ID" value="NZ_JBBHJY010000013.1"/>
</dbReference>
<dbReference type="Gene3D" id="3.60.21.10">
    <property type="match status" value="1"/>
</dbReference>
<dbReference type="InterPro" id="IPR026575">
    <property type="entry name" value="GpdQ/CpdA-like"/>
</dbReference>
<keyword evidence="2" id="KW-0378">Hydrolase</keyword>
<accession>A0ABU8SDN8</accession>
<evidence type="ECO:0000256" key="4">
    <source>
        <dbReference type="ARBA" id="ARBA00025742"/>
    </source>
</evidence>
<protein>
    <submittedName>
        <fullName evidence="6">Phosphodiesterase</fullName>
    </submittedName>
</protein>
<dbReference type="EMBL" id="JBBHJY010000013">
    <property type="protein sequence ID" value="MEJ6012079.1"/>
    <property type="molecule type" value="Genomic_DNA"/>
</dbReference>
<dbReference type="InterPro" id="IPR004843">
    <property type="entry name" value="Calcineurin-like_PHP"/>
</dbReference>
<keyword evidence="1" id="KW-0479">Metal-binding</keyword>
<keyword evidence="3" id="KW-0408">Iron</keyword>
<sequence>MNRAALLIAQITDCHIGFDPSDPDEDNVRRLRAVLDQLARGPDRPDLVLLTGDLTARGHAADYARLAEVLAGYDLPVRLMIGNHDQREAMLSAFPDTPGGDGFVQFVVDLPGLRVIVLDTVEAGRHAGAFCEARAAWLGEHLDADPQTPVLIAMHHPPIRSGIDWLDGGDDEPWVARFAATIAGRPQVRAIVAGHLHRTIFTTVAGVPVSVCPSCAPAVSLDLRAIDARHPDGRAMVADEPAGYALHRWDAAGLVSHFGAVLPDRPWPTLASFDGAMQETVLQNERERSF</sequence>
<gene>
    <name evidence="6" type="ORF">WG900_19410</name>
</gene>
<dbReference type="Pfam" id="PF00149">
    <property type="entry name" value="Metallophos"/>
    <property type="match status" value="1"/>
</dbReference>
<dbReference type="CDD" id="cd07402">
    <property type="entry name" value="MPP_GpdQ"/>
    <property type="match status" value="1"/>
</dbReference>
<evidence type="ECO:0000256" key="3">
    <source>
        <dbReference type="ARBA" id="ARBA00023004"/>
    </source>
</evidence>
<proteinExistence type="inferred from homology"/>
<feature type="domain" description="Calcineurin-like phosphoesterase" evidence="5">
    <location>
        <begin position="8"/>
        <end position="198"/>
    </location>
</feature>
<reference evidence="6 7" key="1">
    <citation type="submission" date="2024-03" db="EMBL/GenBank/DDBJ databases">
        <authorList>
            <person name="Jo J.-H."/>
        </authorList>
    </citation>
    <scope>NUCLEOTIDE SEQUENCE [LARGE SCALE GENOMIC DNA]</scope>
    <source>
        <strain evidence="6 7">AS3R-12</strain>
    </source>
</reference>
<comment type="caution">
    <text evidence="6">The sequence shown here is derived from an EMBL/GenBank/DDBJ whole genome shotgun (WGS) entry which is preliminary data.</text>
</comment>
<name>A0ABU8SDN8_9SPHN</name>
<evidence type="ECO:0000256" key="2">
    <source>
        <dbReference type="ARBA" id="ARBA00022801"/>
    </source>
</evidence>
<dbReference type="Proteomes" id="UP001379235">
    <property type="component" value="Unassembled WGS sequence"/>
</dbReference>
<keyword evidence="7" id="KW-1185">Reference proteome</keyword>
<evidence type="ECO:0000259" key="5">
    <source>
        <dbReference type="Pfam" id="PF00149"/>
    </source>
</evidence>
<evidence type="ECO:0000256" key="1">
    <source>
        <dbReference type="ARBA" id="ARBA00022723"/>
    </source>
</evidence>
<evidence type="ECO:0000313" key="6">
    <source>
        <dbReference type="EMBL" id="MEJ6012079.1"/>
    </source>
</evidence>
<dbReference type="InterPro" id="IPR050884">
    <property type="entry name" value="CNP_phosphodiesterase-III"/>
</dbReference>
<organism evidence="6 7">
    <name type="scientific">Novosphingobium aquae</name>
    <dbReference type="NCBI Taxonomy" id="3133435"/>
    <lineage>
        <taxon>Bacteria</taxon>
        <taxon>Pseudomonadati</taxon>
        <taxon>Pseudomonadota</taxon>
        <taxon>Alphaproteobacteria</taxon>
        <taxon>Sphingomonadales</taxon>
        <taxon>Sphingomonadaceae</taxon>
        <taxon>Novosphingobium</taxon>
    </lineage>
</organism>
<evidence type="ECO:0000313" key="7">
    <source>
        <dbReference type="Proteomes" id="UP001379235"/>
    </source>
</evidence>
<dbReference type="PANTHER" id="PTHR42988:SF2">
    <property type="entry name" value="CYCLIC NUCLEOTIDE PHOSPHODIESTERASE CBUA0032-RELATED"/>
    <property type="match status" value="1"/>
</dbReference>
<dbReference type="SUPFAM" id="SSF56300">
    <property type="entry name" value="Metallo-dependent phosphatases"/>
    <property type="match status" value="1"/>
</dbReference>